<name>A0A225VPY7_9STRA</name>
<dbReference type="InterPro" id="IPR021109">
    <property type="entry name" value="Peptidase_aspartic_dom_sf"/>
</dbReference>
<dbReference type="EMBL" id="NBNE01003496">
    <property type="protein sequence ID" value="OWZ07546.1"/>
    <property type="molecule type" value="Genomic_DNA"/>
</dbReference>
<dbReference type="Gene3D" id="2.40.70.10">
    <property type="entry name" value="Acid Proteases"/>
    <property type="match status" value="1"/>
</dbReference>
<dbReference type="OrthoDB" id="128412at2759"/>
<dbReference type="Pfam" id="PF13650">
    <property type="entry name" value="Asp_protease_2"/>
    <property type="match status" value="1"/>
</dbReference>
<gene>
    <name evidence="2" type="ORF">PHMEG_00020048</name>
</gene>
<dbReference type="Proteomes" id="UP000198211">
    <property type="component" value="Unassembled WGS sequence"/>
</dbReference>
<dbReference type="AlphaFoldDB" id="A0A225VPY7"/>
<reference evidence="3" key="1">
    <citation type="submission" date="2017-03" db="EMBL/GenBank/DDBJ databases">
        <title>Phytopthora megakarya and P. palmivora, two closely related causual agents of cacao black pod achieved similar genome size and gene model numbers by different mechanisms.</title>
        <authorList>
            <person name="Ali S."/>
            <person name="Shao J."/>
            <person name="Larry D.J."/>
            <person name="Kronmiller B."/>
            <person name="Shen D."/>
            <person name="Strem M.D."/>
            <person name="Melnick R.L."/>
            <person name="Guiltinan M.J."/>
            <person name="Tyler B.M."/>
            <person name="Meinhardt L.W."/>
            <person name="Bailey B.A."/>
        </authorList>
    </citation>
    <scope>NUCLEOTIDE SEQUENCE [LARGE SCALE GENOMIC DNA]</scope>
    <source>
        <strain evidence="3">zdho120</strain>
    </source>
</reference>
<keyword evidence="3" id="KW-1185">Reference proteome</keyword>
<evidence type="ECO:0000313" key="3">
    <source>
        <dbReference type="Proteomes" id="UP000198211"/>
    </source>
</evidence>
<evidence type="ECO:0000313" key="2">
    <source>
        <dbReference type="EMBL" id="OWZ07546.1"/>
    </source>
</evidence>
<accession>A0A225VPY7</accession>
<organism evidence="2 3">
    <name type="scientific">Phytophthora megakarya</name>
    <dbReference type="NCBI Taxonomy" id="4795"/>
    <lineage>
        <taxon>Eukaryota</taxon>
        <taxon>Sar</taxon>
        <taxon>Stramenopiles</taxon>
        <taxon>Oomycota</taxon>
        <taxon>Peronosporomycetes</taxon>
        <taxon>Peronosporales</taxon>
        <taxon>Peronosporaceae</taxon>
        <taxon>Phytophthora</taxon>
    </lineage>
</organism>
<sequence length="291" mass="33085">MPSQGTPGQSLHQNPLRRMWRFSQWNIWKAFQSVMTLAKQGNARPERRTQLQDNQQSMKLYQRSDDPIPEISEPESQDPLEVPLKPGQRYGWMENHEHGDMHGLATIHGAVNDSRTRILLDTSASVSIMSLDLARSLKLKLRTHRQIKVSDLGGVTTYITTHARVKITLGWSVVYVLNIWVGNIGEGVDVLLGMNFMHSAGVWLCIREGLVKLPDEETVVMYDNNPKSRGMDLPVCPEESIHLRPGQDAIVRIRYGQSNPQRDLVVGWERQKQGDQGPVFRQILGDFRQSC</sequence>
<proteinExistence type="predicted"/>
<comment type="caution">
    <text evidence="2">The sequence shown here is derived from an EMBL/GenBank/DDBJ whole genome shotgun (WGS) entry which is preliminary data.</text>
</comment>
<dbReference type="CDD" id="cd00303">
    <property type="entry name" value="retropepsin_like"/>
    <property type="match status" value="1"/>
</dbReference>
<feature type="region of interest" description="Disordered" evidence="1">
    <location>
        <begin position="39"/>
        <end position="82"/>
    </location>
</feature>
<dbReference type="SUPFAM" id="SSF50630">
    <property type="entry name" value="Acid proteases"/>
    <property type="match status" value="1"/>
</dbReference>
<evidence type="ECO:0000256" key="1">
    <source>
        <dbReference type="SAM" id="MobiDB-lite"/>
    </source>
</evidence>
<protein>
    <recommendedName>
        <fullName evidence="4">Peptidase A2 domain-containing protein</fullName>
    </recommendedName>
</protein>
<evidence type="ECO:0008006" key="4">
    <source>
        <dbReference type="Google" id="ProtNLM"/>
    </source>
</evidence>